<protein>
    <recommendedName>
        <fullName evidence="1">protein-tyrosine-phosphatase</fullName>
        <ecNumber evidence="1">3.1.3.48</ecNumber>
    </recommendedName>
</protein>
<keyword evidence="5" id="KW-1133">Transmembrane helix</keyword>
<dbReference type="Pfam" id="PF13895">
    <property type="entry name" value="Ig_2"/>
    <property type="match status" value="1"/>
</dbReference>
<feature type="domain" description="Ig-like" evidence="9">
    <location>
        <begin position="300"/>
        <end position="388"/>
    </location>
</feature>
<dbReference type="InterPro" id="IPR013783">
    <property type="entry name" value="Ig-like_fold"/>
</dbReference>
<dbReference type="PANTHER" id="PTHR19134">
    <property type="entry name" value="RECEPTOR-TYPE TYROSINE-PROTEIN PHOSPHATASE"/>
    <property type="match status" value="1"/>
</dbReference>
<evidence type="ECO:0000259" key="8">
    <source>
        <dbReference type="PROSITE" id="PS50056"/>
    </source>
</evidence>
<dbReference type="FunFam" id="3.90.190.10:FF:000185">
    <property type="entry name" value="Predicted protein"/>
    <property type="match status" value="1"/>
</dbReference>
<dbReference type="SMART" id="SM00409">
    <property type="entry name" value="IG"/>
    <property type="match status" value="5"/>
</dbReference>
<gene>
    <name evidence="10" type="ORF">LOD99_12750</name>
</gene>
<dbReference type="SUPFAM" id="SSF52799">
    <property type="entry name" value="(Phosphotyrosine protein) phosphatases II"/>
    <property type="match status" value="2"/>
</dbReference>
<dbReference type="InterPro" id="IPR000387">
    <property type="entry name" value="Tyr_Pase_dom"/>
</dbReference>
<dbReference type="SMART" id="SM00404">
    <property type="entry name" value="PTPc_motif"/>
    <property type="match status" value="2"/>
</dbReference>
<keyword evidence="5" id="KW-0812">Transmembrane</keyword>
<dbReference type="PROSITE" id="PS00383">
    <property type="entry name" value="TYR_PHOSPHATASE_1"/>
    <property type="match status" value="1"/>
</dbReference>
<dbReference type="PROSITE" id="PS50835">
    <property type="entry name" value="IG_LIKE"/>
    <property type="match status" value="7"/>
</dbReference>
<feature type="signal peptide" evidence="6">
    <location>
        <begin position="1"/>
        <end position="20"/>
    </location>
</feature>
<evidence type="ECO:0000313" key="11">
    <source>
        <dbReference type="Proteomes" id="UP001165289"/>
    </source>
</evidence>
<feature type="domain" description="Tyrosine-protein phosphatase" evidence="7">
    <location>
        <begin position="1243"/>
        <end position="1500"/>
    </location>
</feature>
<dbReference type="PRINTS" id="PR00700">
    <property type="entry name" value="PRTYPHPHTASE"/>
</dbReference>
<proteinExistence type="predicted"/>
<dbReference type="PANTHER" id="PTHR19134:SF449">
    <property type="entry name" value="TYROSINE-PROTEIN PHOSPHATASE 1"/>
    <property type="match status" value="1"/>
</dbReference>
<dbReference type="InterPro" id="IPR000242">
    <property type="entry name" value="PTP_cat"/>
</dbReference>
<dbReference type="GO" id="GO:0004725">
    <property type="term" value="F:protein tyrosine phosphatase activity"/>
    <property type="evidence" value="ECO:0007669"/>
    <property type="project" value="UniProtKB-EC"/>
</dbReference>
<dbReference type="EC" id="3.1.3.48" evidence="1"/>
<dbReference type="InterPro" id="IPR016130">
    <property type="entry name" value="Tyr_Pase_AS"/>
</dbReference>
<feature type="domain" description="Ig-like" evidence="9">
    <location>
        <begin position="205"/>
        <end position="295"/>
    </location>
</feature>
<feature type="domain" description="Ig-like" evidence="9">
    <location>
        <begin position="486"/>
        <end position="560"/>
    </location>
</feature>
<dbReference type="FunFam" id="3.90.190.10:FF:000102">
    <property type="entry name" value="Receptor-type tyrosine-protein phosphatase"/>
    <property type="match status" value="1"/>
</dbReference>
<dbReference type="Gene3D" id="2.60.40.10">
    <property type="entry name" value="Immunoglobulins"/>
    <property type="match status" value="4"/>
</dbReference>
<evidence type="ECO:0000259" key="7">
    <source>
        <dbReference type="PROSITE" id="PS50055"/>
    </source>
</evidence>
<evidence type="ECO:0000256" key="2">
    <source>
        <dbReference type="ARBA" id="ARBA00022801"/>
    </source>
</evidence>
<feature type="domain" description="Ig-like" evidence="9">
    <location>
        <begin position="744"/>
        <end position="829"/>
    </location>
</feature>
<feature type="domain" description="Tyrosine specific protein phosphatases" evidence="8">
    <location>
        <begin position="1417"/>
        <end position="1491"/>
    </location>
</feature>
<dbReference type="PROSITE" id="PS50056">
    <property type="entry name" value="TYR_PHOSPHATASE_2"/>
    <property type="match status" value="2"/>
</dbReference>
<dbReference type="SUPFAM" id="SSF48726">
    <property type="entry name" value="Immunoglobulin"/>
    <property type="match status" value="6"/>
</dbReference>
<feature type="domain" description="Ig-like" evidence="9">
    <location>
        <begin position="394"/>
        <end position="474"/>
    </location>
</feature>
<evidence type="ECO:0000313" key="10">
    <source>
        <dbReference type="EMBL" id="KAI6646629.1"/>
    </source>
</evidence>
<evidence type="ECO:0000256" key="3">
    <source>
        <dbReference type="ARBA" id="ARBA00022912"/>
    </source>
</evidence>
<keyword evidence="3" id="KW-0904">Protein phosphatase</keyword>
<evidence type="ECO:0000256" key="6">
    <source>
        <dbReference type="SAM" id="SignalP"/>
    </source>
</evidence>
<keyword evidence="6" id="KW-0732">Signal</keyword>
<evidence type="ECO:0000256" key="1">
    <source>
        <dbReference type="ARBA" id="ARBA00013064"/>
    </source>
</evidence>
<reference evidence="10 11" key="1">
    <citation type="journal article" date="2023" name="BMC Biol.">
        <title>The compact genome of the sponge Oopsacas minuta (Hexactinellida) is lacking key metazoan core genes.</title>
        <authorList>
            <person name="Santini S."/>
            <person name="Schenkelaars Q."/>
            <person name="Jourda C."/>
            <person name="Duchesne M."/>
            <person name="Belahbib H."/>
            <person name="Rocher C."/>
            <person name="Selva M."/>
            <person name="Riesgo A."/>
            <person name="Vervoort M."/>
            <person name="Leys S.P."/>
            <person name="Kodjabachian L."/>
            <person name="Le Bivic A."/>
            <person name="Borchiellini C."/>
            <person name="Claverie J.M."/>
            <person name="Renard E."/>
        </authorList>
    </citation>
    <scope>NUCLEOTIDE SEQUENCE [LARGE SCALE GENOMIC DNA]</scope>
    <source>
        <strain evidence="10">SPO-2</strain>
    </source>
</reference>
<organism evidence="10 11">
    <name type="scientific">Oopsacas minuta</name>
    <dbReference type="NCBI Taxonomy" id="111878"/>
    <lineage>
        <taxon>Eukaryota</taxon>
        <taxon>Metazoa</taxon>
        <taxon>Porifera</taxon>
        <taxon>Hexactinellida</taxon>
        <taxon>Hexasterophora</taxon>
        <taxon>Lyssacinosida</taxon>
        <taxon>Leucopsacidae</taxon>
        <taxon>Oopsacas</taxon>
    </lineage>
</organism>
<keyword evidence="2" id="KW-0378">Hydrolase</keyword>
<name>A0AAV7JCZ1_9METZ</name>
<keyword evidence="5" id="KW-0472">Membrane</keyword>
<accession>A0AAV7JCZ1</accession>
<dbReference type="Proteomes" id="UP001165289">
    <property type="component" value="Unassembled WGS sequence"/>
</dbReference>
<dbReference type="SMART" id="SM00194">
    <property type="entry name" value="PTPc"/>
    <property type="match status" value="2"/>
</dbReference>
<comment type="caution">
    <text evidence="10">The sequence shown here is derived from an EMBL/GenBank/DDBJ whole genome shotgun (WGS) entry which is preliminary data.</text>
</comment>
<feature type="domain" description="Ig-like" evidence="9">
    <location>
        <begin position="569"/>
        <end position="659"/>
    </location>
</feature>
<dbReference type="InterPro" id="IPR036179">
    <property type="entry name" value="Ig-like_dom_sf"/>
</dbReference>
<dbReference type="InterPro" id="IPR003599">
    <property type="entry name" value="Ig_sub"/>
</dbReference>
<feature type="domain" description="Tyrosine specific protein phosphatases" evidence="8">
    <location>
        <begin position="1122"/>
        <end position="1198"/>
    </location>
</feature>
<dbReference type="InterPro" id="IPR003595">
    <property type="entry name" value="Tyr_Pase_cat"/>
</dbReference>
<feature type="domain" description="Tyrosine-protein phosphatase" evidence="7">
    <location>
        <begin position="929"/>
        <end position="1207"/>
    </location>
</feature>
<dbReference type="PROSITE" id="PS50055">
    <property type="entry name" value="TYR_PHOSPHATASE_PTP"/>
    <property type="match status" value="2"/>
</dbReference>
<comment type="catalytic activity">
    <reaction evidence="4">
        <text>O-phospho-L-tyrosyl-[protein] + H2O = L-tyrosyl-[protein] + phosphate</text>
        <dbReference type="Rhea" id="RHEA:10684"/>
        <dbReference type="Rhea" id="RHEA-COMP:10136"/>
        <dbReference type="Rhea" id="RHEA-COMP:20101"/>
        <dbReference type="ChEBI" id="CHEBI:15377"/>
        <dbReference type="ChEBI" id="CHEBI:43474"/>
        <dbReference type="ChEBI" id="CHEBI:46858"/>
        <dbReference type="ChEBI" id="CHEBI:61978"/>
        <dbReference type="EC" id="3.1.3.48"/>
    </reaction>
</comment>
<feature type="transmembrane region" description="Helical" evidence="5">
    <location>
        <begin position="845"/>
        <end position="875"/>
    </location>
</feature>
<feature type="chain" id="PRO_5043967145" description="protein-tyrosine-phosphatase" evidence="6">
    <location>
        <begin position="21"/>
        <end position="1505"/>
    </location>
</feature>
<evidence type="ECO:0000256" key="4">
    <source>
        <dbReference type="ARBA" id="ARBA00051722"/>
    </source>
</evidence>
<sequence>MTVILVIILYLCYIFNLGVTQTADCSDSTHAFLDTDIGASTIDCVTTGDFDMYSDNRVEWFNALTMVSLSLSNSLFVSGITTEAGIYELVCNFTINSTDPNSDVTTCDVTVAINKLPTLSITPQAISITYPSPDTLECIADNGFDSPMLSWEDSSGIQLSNNFILNFNTDENLKIGDDKEFVCVSMNSAGTITVNITITIEPNPPTVTISPSSSFSVNIGGLTELTCSATSPLLSTAYTYTWSIDGTALTSGTNGVSIMNNVLTISNTRSINDGLYTCMATIFNSDPGMDSTQLTVMSPPPLVRIDRDPALTTYVAFNTLVLTCEVTPQPFNDNLSIVITWSTTSGAVSGTNGDTLTFNSLSLSDVGDIRCEATVGNSVAAFDTYTLAVVPPAPTVLLMFSPTKTPDYGSTVTLTCDVTDSSGSTQNFVFEWYKDSSLITSETSKDLILSSVTTSDTGNYSCSASIQGSNTTVSDEVLIEVYISPPVITPVTISEEPVIEGVTTGTLDCNTSGIPPPTVTWLDRFGGSYDNPLNLATLNNSVNGTFTCNATNVALPQGVSDDIIIIIIPPTPILEVSLGIPNPVLGFPFSLSCEVTSTIPFGRSIADYSFSWETIPPTTQVADTQTYSFTAMLETNNTQYMCNSTVAGSESGAANSSILMLQTVPSITSFDIPNTIYIGIPYFIPCEATGIPVPTITVTNQQGNVGDLNSYVQSDNGTTEIYTCFVENIHGKDNTTKTFNIIQPTITVEFVSLPSTVVQGSKFILNCSVTTNPSISLAGTTYVFKMNGTKIDETPIYSDDRSSAAIFDVVFRSTIDFTCTVSIPSGEITAEETLIVPELPTVDPLLLGAVGVSLLVFIMLCSLISLVFCMIICCIRQRYKKDKSESGGTPYFDLEPCIGSNQTSFSYPIPVATYSETYEQLLEDGQHKLKEQYQQLTTIKGTTEEARKNINSTKNRYPDVLAYDHSRVIISKNQGTDYINANYMDGFGNTSNAYIGAQGPLGPAKIQAGPSSNTGAATPPLDTVNDFWRMIWEQNITTIVMLTNLIENNRIKCALYWPDDTQTYSRIRVRKIEESRFCDYVIRKFSIQRIQVRTESVTRQVTQFHFVAWPDHGVPLFPIAMIQFVKLVRAFINQTEDGTNAPTLVHCSAGVGRTGTFICLDVILQQLAAVEKSVDIWKETSRLRIKRNYMIQEYLQYEFVHQAINEHIQFGDTECSAADFPKMVAHLHEVTDENPYKVGMSRLEIEFRKLQLRVIQTQHSHAKLNENAGKNRFINTMPFDSNRVKLNPLPGIVGSDYINGSYIDSDKTHWAFIATQGPLKSTMEDFCRMLIEHNSNVIIMLSENTEDKTEDYFSFSQTHYGPFHIQTTKKHLLNDYIHREMIIRVDNENITHQLHHFQLTKPLAPSYSLKDCAKALLSLITGVTVTLQPDETKKGPMVVHCGTGNGMTGVFIAVYIILQRLEYEDRVDVFNTVKRLRMQRVAMVQSPDQYDLCYKSVMEYLQSSP</sequence>
<dbReference type="SMART" id="SM00408">
    <property type="entry name" value="IGc2"/>
    <property type="match status" value="4"/>
</dbReference>
<keyword evidence="10" id="KW-0675">Receptor</keyword>
<dbReference type="InterPro" id="IPR050348">
    <property type="entry name" value="Protein-Tyr_Phosphatase"/>
</dbReference>
<dbReference type="InterPro" id="IPR029021">
    <property type="entry name" value="Prot-tyrosine_phosphatase-like"/>
</dbReference>
<keyword evidence="11" id="KW-1185">Reference proteome</keyword>
<dbReference type="Pfam" id="PF13927">
    <property type="entry name" value="Ig_3"/>
    <property type="match status" value="1"/>
</dbReference>
<dbReference type="InterPro" id="IPR003598">
    <property type="entry name" value="Ig_sub2"/>
</dbReference>
<feature type="domain" description="Ig-like" evidence="9">
    <location>
        <begin position="117"/>
        <end position="199"/>
    </location>
</feature>
<dbReference type="Gene3D" id="3.90.190.10">
    <property type="entry name" value="Protein tyrosine phosphatase superfamily"/>
    <property type="match status" value="2"/>
</dbReference>
<evidence type="ECO:0000256" key="5">
    <source>
        <dbReference type="SAM" id="Phobius"/>
    </source>
</evidence>
<dbReference type="InterPro" id="IPR007110">
    <property type="entry name" value="Ig-like_dom"/>
</dbReference>
<dbReference type="Pfam" id="PF00102">
    <property type="entry name" value="Y_phosphatase"/>
    <property type="match status" value="2"/>
</dbReference>
<dbReference type="EMBL" id="JAKMXF010000354">
    <property type="protein sequence ID" value="KAI6646629.1"/>
    <property type="molecule type" value="Genomic_DNA"/>
</dbReference>
<evidence type="ECO:0000259" key="9">
    <source>
        <dbReference type="PROSITE" id="PS50835"/>
    </source>
</evidence>